<keyword evidence="2 7" id="KW-0808">Transferase</keyword>
<comment type="similarity">
    <text evidence="7">Belongs to the DHHC palmitoyltransferase family.</text>
</comment>
<feature type="region of interest" description="Disordered" evidence="8">
    <location>
        <begin position="1"/>
        <end position="77"/>
    </location>
</feature>
<comment type="domain">
    <text evidence="7">The DHHC domain is required for palmitoyltransferase activity.</text>
</comment>
<dbReference type="InterPro" id="IPR039859">
    <property type="entry name" value="PFA4/ZDH16/20/ERF2-like"/>
</dbReference>
<gene>
    <name evidence="10" type="ORF">CAUS1442_LOCUS3101</name>
</gene>
<dbReference type="GO" id="GO:0005794">
    <property type="term" value="C:Golgi apparatus"/>
    <property type="evidence" value="ECO:0007669"/>
    <property type="project" value="TreeGrafter"/>
</dbReference>
<comment type="subcellular location">
    <subcellularLocation>
        <location evidence="1">Membrane</location>
        <topology evidence="1">Multi-pass membrane protein</topology>
    </subcellularLocation>
</comment>
<keyword evidence="3 7" id="KW-0812">Transmembrane</keyword>
<feature type="compositionally biased region" description="Low complexity" evidence="8">
    <location>
        <begin position="11"/>
        <end position="28"/>
    </location>
</feature>
<accession>A0A7R9ZLJ7</accession>
<dbReference type="PANTHER" id="PTHR22883:SF203">
    <property type="entry name" value="PALMITOYLTRANSFERASE"/>
    <property type="match status" value="1"/>
</dbReference>
<feature type="domain" description="Palmitoyltransferase DHHC" evidence="9">
    <location>
        <begin position="212"/>
        <end position="273"/>
    </location>
</feature>
<keyword evidence="4 7" id="KW-1133">Transmembrane helix</keyword>
<dbReference type="InterPro" id="IPR001594">
    <property type="entry name" value="Palmitoyltrfase_DHHC"/>
</dbReference>
<protein>
    <recommendedName>
        <fullName evidence="7">Palmitoyltransferase</fullName>
        <ecNumber evidence="7">2.3.1.225</ecNumber>
    </recommendedName>
</protein>
<evidence type="ECO:0000256" key="5">
    <source>
        <dbReference type="ARBA" id="ARBA00023136"/>
    </source>
</evidence>
<evidence type="ECO:0000256" key="8">
    <source>
        <dbReference type="SAM" id="MobiDB-lite"/>
    </source>
</evidence>
<evidence type="ECO:0000256" key="4">
    <source>
        <dbReference type="ARBA" id="ARBA00022989"/>
    </source>
</evidence>
<dbReference type="GO" id="GO:0016020">
    <property type="term" value="C:membrane"/>
    <property type="evidence" value="ECO:0007669"/>
    <property type="project" value="UniProtKB-SubCell"/>
</dbReference>
<evidence type="ECO:0000313" key="10">
    <source>
        <dbReference type="EMBL" id="CAD8331002.1"/>
    </source>
</evidence>
<evidence type="ECO:0000256" key="6">
    <source>
        <dbReference type="ARBA" id="ARBA00023315"/>
    </source>
</evidence>
<dbReference type="GO" id="GO:0005783">
    <property type="term" value="C:endoplasmic reticulum"/>
    <property type="evidence" value="ECO:0007669"/>
    <property type="project" value="TreeGrafter"/>
</dbReference>
<feature type="transmembrane region" description="Helical" evidence="7">
    <location>
        <begin position="133"/>
        <end position="155"/>
    </location>
</feature>
<organism evidence="10">
    <name type="scientific">Craspedostauros australis</name>
    <dbReference type="NCBI Taxonomy" id="1486917"/>
    <lineage>
        <taxon>Eukaryota</taxon>
        <taxon>Sar</taxon>
        <taxon>Stramenopiles</taxon>
        <taxon>Ochrophyta</taxon>
        <taxon>Bacillariophyta</taxon>
        <taxon>Bacillariophyceae</taxon>
        <taxon>Bacillariophycidae</taxon>
        <taxon>Naviculales</taxon>
        <taxon>Naviculaceae</taxon>
        <taxon>Craspedostauros</taxon>
    </lineage>
</organism>
<feature type="transmembrane region" description="Helical" evidence="7">
    <location>
        <begin position="161"/>
        <end position="183"/>
    </location>
</feature>
<feature type="compositionally biased region" description="Polar residues" evidence="8">
    <location>
        <begin position="31"/>
        <end position="63"/>
    </location>
</feature>
<dbReference type="PANTHER" id="PTHR22883">
    <property type="entry name" value="ZINC FINGER DHHC DOMAIN CONTAINING PROTEIN"/>
    <property type="match status" value="1"/>
</dbReference>
<feature type="transmembrane region" description="Helical" evidence="7">
    <location>
        <begin position="252"/>
        <end position="276"/>
    </location>
</feature>
<dbReference type="PROSITE" id="PS50216">
    <property type="entry name" value="DHHC"/>
    <property type="match status" value="1"/>
</dbReference>
<evidence type="ECO:0000256" key="1">
    <source>
        <dbReference type="ARBA" id="ARBA00004141"/>
    </source>
</evidence>
<comment type="catalytic activity">
    <reaction evidence="7">
        <text>L-cysteinyl-[protein] + hexadecanoyl-CoA = S-hexadecanoyl-L-cysteinyl-[protein] + CoA</text>
        <dbReference type="Rhea" id="RHEA:36683"/>
        <dbReference type="Rhea" id="RHEA-COMP:10131"/>
        <dbReference type="Rhea" id="RHEA-COMP:11032"/>
        <dbReference type="ChEBI" id="CHEBI:29950"/>
        <dbReference type="ChEBI" id="CHEBI:57287"/>
        <dbReference type="ChEBI" id="CHEBI:57379"/>
        <dbReference type="ChEBI" id="CHEBI:74151"/>
        <dbReference type="EC" id="2.3.1.225"/>
    </reaction>
</comment>
<evidence type="ECO:0000256" key="2">
    <source>
        <dbReference type="ARBA" id="ARBA00022679"/>
    </source>
</evidence>
<reference evidence="10" key="1">
    <citation type="submission" date="2021-01" db="EMBL/GenBank/DDBJ databases">
        <authorList>
            <person name="Corre E."/>
            <person name="Pelletier E."/>
            <person name="Niang G."/>
            <person name="Scheremetjew M."/>
            <person name="Finn R."/>
            <person name="Kale V."/>
            <person name="Holt S."/>
            <person name="Cochrane G."/>
            <person name="Meng A."/>
            <person name="Brown T."/>
            <person name="Cohen L."/>
        </authorList>
    </citation>
    <scope>NUCLEOTIDE SEQUENCE</scope>
    <source>
        <strain evidence="10">CCMP3328</strain>
    </source>
</reference>
<name>A0A7R9ZLJ7_9STRA</name>
<proteinExistence type="inferred from homology"/>
<dbReference type="EMBL" id="HBEF01005025">
    <property type="protein sequence ID" value="CAD8331002.1"/>
    <property type="molecule type" value="Transcribed_RNA"/>
</dbReference>
<keyword evidence="6 7" id="KW-0012">Acyltransferase</keyword>
<evidence type="ECO:0000256" key="3">
    <source>
        <dbReference type="ARBA" id="ARBA00022692"/>
    </source>
</evidence>
<dbReference type="GO" id="GO:0006612">
    <property type="term" value="P:protein targeting to membrane"/>
    <property type="evidence" value="ECO:0007669"/>
    <property type="project" value="TreeGrafter"/>
</dbReference>
<evidence type="ECO:0000256" key="7">
    <source>
        <dbReference type="RuleBase" id="RU079119"/>
    </source>
</evidence>
<dbReference type="EC" id="2.3.1.225" evidence="7"/>
<dbReference type="AlphaFoldDB" id="A0A7R9ZLJ7"/>
<sequence>MRREEQAAEPSKASGNNKGSSSSAAAAATMTALQVDTGAVQNGHNTETNIISPTTNGSSASPQQRERASTPKRRRRKLFAVSTRWEQQVSESGDVRDCNSWFCCCAKRMGNMFVLCSRPDGTPVVIAGPCWSFCLFVTVPLIVGISGAVAYFVIIDESSPLPFWIAYIYFPVIGFVLAALFCVSCQDPGLMERVRDEEAGQGGWFWNEQVGSFRPPGALYCRECGVLIQDYDHLCPWTGTGIGRKNMLAFKVFIVGVNVLCYFSMILVIVALLWGLRN</sequence>
<keyword evidence="5 7" id="KW-0472">Membrane</keyword>
<dbReference type="GO" id="GO:0019706">
    <property type="term" value="F:protein-cysteine S-palmitoyltransferase activity"/>
    <property type="evidence" value="ECO:0007669"/>
    <property type="project" value="UniProtKB-EC"/>
</dbReference>
<dbReference type="Pfam" id="PF01529">
    <property type="entry name" value="DHHC"/>
    <property type="match status" value="1"/>
</dbReference>
<evidence type="ECO:0000259" key="9">
    <source>
        <dbReference type="Pfam" id="PF01529"/>
    </source>
</evidence>